<accession>A0A8H3D5B1</accession>
<evidence type="ECO:0000313" key="3">
    <source>
        <dbReference type="Proteomes" id="UP000663850"/>
    </source>
</evidence>
<protein>
    <recommendedName>
        <fullName evidence="1">MULE transposase domain-containing protein</fullName>
    </recommendedName>
</protein>
<proteinExistence type="predicted"/>
<evidence type="ECO:0000313" key="2">
    <source>
        <dbReference type="EMBL" id="CAE6508135.1"/>
    </source>
</evidence>
<dbReference type="AlphaFoldDB" id="A0A8H3D5B1"/>
<comment type="caution">
    <text evidence="2">The sequence shown here is derived from an EMBL/GenBank/DDBJ whole genome shotgun (WGS) entry which is preliminary data.</text>
</comment>
<dbReference type="Pfam" id="PF10551">
    <property type="entry name" value="MULE"/>
    <property type="match status" value="1"/>
</dbReference>
<evidence type="ECO:0000259" key="1">
    <source>
        <dbReference type="Pfam" id="PF10551"/>
    </source>
</evidence>
<dbReference type="InterPro" id="IPR018289">
    <property type="entry name" value="MULE_transposase_dom"/>
</dbReference>
<dbReference type="EMBL" id="CAJMWZ010005572">
    <property type="protein sequence ID" value="CAE6508135.1"/>
    <property type="molecule type" value="Genomic_DNA"/>
</dbReference>
<name>A0A8H3D5B1_9AGAM</name>
<sequence length="377" mass="43141">MNTRIYFTDVLTPDNIGQLPPKKNRVLKSKVPVSHLTLSDEQHTAITEAYKTPNNPSITDIQFGNDDQAEAHRLLLAHKLGAESLEHPASKWSTQWSNVIVDIITNPGNPQHVVFHMILLDALRMLKLLQSELLESLLTEIKEKNRAMVAAHQYRDQSELLGKHRYLIRHYDSRSLYIQYYRAQEINIKEQPHLNLDNWLTPGSRTYNETLARAIFHYSPRTEQSARLEVCIATDEMKKAAWLYGHQSQILLDGTFGVCDRRILLFIVMGIDEQKHGVPLAFLLFSAPAGNQATHGGYNTDILIKVLARWKDSLILYGQREFTPAVAITDTDFKERGALVQVFPDIKLLICRFHLRQRWTNHRGMCLRGNAPGYKAA</sequence>
<organism evidence="2 3">
    <name type="scientific">Rhizoctonia solani</name>
    <dbReference type="NCBI Taxonomy" id="456999"/>
    <lineage>
        <taxon>Eukaryota</taxon>
        <taxon>Fungi</taxon>
        <taxon>Dikarya</taxon>
        <taxon>Basidiomycota</taxon>
        <taxon>Agaricomycotina</taxon>
        <taxon>Agaricomycetes</taxon>
        <taxon>Cantharellales</taxon>
        <taxon>Ceratobasidiaceae</taxon>
        <taxon>Rhizoctonia</taxon>
    </lineage>
</organism>
<gene>
    <name evidence="2" type="ORF">RDB_LOCUS103568</name>
</gene>
<dbReference type="Proteomes" id="UP000663850">
    <property type="component" value="Unassembled WGS sequence"/>
</dbReference>
<feature type="domain" description="MULE transposase" evidence="1">
    <location>
        <begin position="250"/>
        <end position="357"/>
    </location>
</feature>
<reference evidence="2" key="1">
    <citation type="submission" date="2021-01" db="EMBL/GenBank/DDBJ databases">
        <authorList>
            <person name="Kaushik A."/>
        </authorList>
    </citation>
    <scope>NUCLEOTIDE SEQUENCE</scope>
    <source>
        <strain evidence="2">Type strain: AG8-Rh-89/</strain>
    </source>
</reference>